<feature type="transmembrane region" description="Helical" evidence="1">
    <location>
        <begin position="33"/>
        <end position="55"/>
    </location>
</feature>
<dbReference type="PATRIC" id="fig|1441730.3.peg.5219"/>
<keyword evidence="1" id="KW-1133">Transmembrane helix</keyword>
<gene>
    <name evidence="2" type="ORF">Z045_24835</name>
</gene>
<keyword evidence="1" id="KW-0812">Transmembrane</keyword>
<dbReference type="RefSeq" id="WP_060654927.1">
    <property type="nucleotide sequence ID" value="NZ_AZXY01000021.1"/>
</dbReference>
<evidence type="ECO:0000313" key="3">
    <source>
        <dbReference type="Proteomes" id="UP000053060"/>
    </source>
</evidence>
<dbReference type="Proteomes" id="UP000053060">
    <property type="component" value="Unassembled WGS sequence"/>
</dbReference>
<feature type="transmembrane region" description="Helical" evidence="1">
    <location>
        <begin position="96"/>
        <end position="113"/>
    </location>
</feature>
<evidence type="ECO:0000313" key="2">
    <source>
        <dbReference type="EMBL" id="KSZ56156.1"/>
    </source>
</evidence>
<sequence length="118" mass="13383">MAWLMLGVLALVGAVAGVVVPRRARLGSAPGFPWFWVAFPVTCIVIATAIGVFAWPQVLTGSGSYWWEPPTANRPGVQFLSSEQYQRFVTRRRWRWVLPVASLVGIGWCVWAWRRRRL</sequence>
<dbReference type="EMBL" id="AZXY01000021">
    <property type="protein sequence ID" value="KSZ56156.1"/>
    <property type="molecule type" value="Genomic_DNA"/>
</dbReference>
<accession>A0A0V9UEE0</accession>
<evidence type="ECO:0000256" key="1">
    <source>
        <dbReference type="SAM" id="Phobius"/>
    </source>
</evidence>
<name>A0A0V9UEE0_9NOCA</name>
<reference evidence="3" key="1">
    <citation type="submission" date="2015-01" db="EMBL/GenBank/DDBJ databases">
        <title>Draft genome sequence of Rhodococcus pyridinivorans strain KG-16, a hydrocarbon-degrading bacterium.</title>
        <authorList>
            <person name="Aggarwal R.K."/>
            <person name="Dawar C."/>
        </authorList>
    </citation>
    <scope>NUCLEOTIDE SEQUENCE [LARGE SCALE GENOMIC DNA]</scope>
    <source>
        <strain evidence="3">KG-16</strain>
    </source>
</reference>
<proteinExistence type="predicted"/>
<protein>
    <submittedName>
        <fullName evidence="2">Amino acid permease</fullName>
    </submittedName>
</protein>
<organism evidence="2 3">
    <name type="scientific">Rhodococcus pyridinivorans KG-16</name>
    <dbReference type="NCBI Taxonomy" id="1441730"/>
    <lineage>
        <taxon>Bacteria</taxon>
        <taxon>Bacillati</taxon>
        <taxon>Actinomycetota</taxon>
        <taxon>Actinomycetes</taxon>
        <taxon>Mycobacteriales</taxon>
        <taxon>Nocardiaceae</taxon>
        <taxon>Rhodococcus</taxon>
    </lineage>
</organism>
<dbReference type="AlphaFoldDB" id="A0A0V9UEE0"/>
<reference evidence="2 3" key="2">
    <citation type="journal article" date="2016" name="Genome Announc.">
        <title>Draft Genome Sequence of a Versatile Hydrocarbon-Degrading Bacterium, Rhodococcus pyridinivorans Strain KG-16, Collected from Oil Fields in India.</title>
        <authorList>
            <person name="Aggarwal R.K."/>
            <person name="Dawar C."/>
            <person name="Phanindranath R."/>
            <person name="Mutnuri L."/>
            <person name="Dayal A.M."/>
        </authorList>
    </citation>
    <scope>NUCLEOTIDE SEQUENCE [LARGE SCALE GENOMIC DNA]</scope>
    <source>
        <strain evidence="2 3">KG-16</strain>
    </source>
</reference>
<keyword evidence="1" id="KW-0472">Membrane</keyword>
<comment type="caution">
    <text evidence="2">The sequence shown here is derived from an EMBL/GenBank/DDBJ whole genome shotgun (WGS) entry which is preliminary data.</text>
</comment>